<gene>
    <name evidence="2" type="ORF">U9M48_044687</name>
</gene>
<dbReference type="AlphaFoldDB" id="A0AAQ3XGZ2"/>
<organism evidence="2 3">
    <name type="scientific">Paspalum notatum var. saurae</name>
    <dbReference type="NCBI Taxonomy" id="547442"/>
    <lineage>
        <taxon>Eukaryota</taxon>
        <taxon>Viridiplantae</taxon>
        <taxon>Streptophyta</taxon>
        <taxon>Embryophyta</taxon>
        <taxon>Tracheophyta</taxon>
        <taxon>Spermatophyta</taxon>
        <taxon>Magnoliopsida</taxon>
        <taxon>Liliopsida</taxon>
        <taxon>Poales</taxon>
        <taxon>Poaceae</taxon>
        <taxon>PACMAD clade</taxon>
        <taxon>Panicoideae</taxon>
        <taxon>Andropogonodae</taxon>
        <taxon>Paspaleae</taxon>
        <taxon>Paspalinae</taxon>
        <taxon>Paspalum</taxon>
    </lineage>
</organism>
<protein>
    <submittedName>
        <fullName evidence="2">Uncharacterized protein</fullName>
    </submittedName>
</protein>
<name>A0AAQ3XGZ2_PASNO</name>
<evidence type="ECO:0000313" key="3">
    <source>
        <dbReference type="Proteomes" id="UP001341281"/>
    </source>
</evidence>
<keyword evidence="3" id="KW-1185">Reference proteome</keyword>
<dbReference type="PANTHER" id="PTHR33377">
    <property type="entry name" value="OS10G0134700 PROTEIN-RELATED"/>
    <property type="match status" value="1"/>
</dbReference>
<evidence type="ECO:0000313" key="2">
    <source>
        <dbReference type="EMBL" id="WVZ99366.1"/>
    </source>
</evidence>
<feature type="compositionally biased region" description="Low complexity" evidence="1">
    <location>
        <begin position="50"/>
        <end position="59"/>
    </location>
</feature>
<proteinExistence type="predicted"/>
<accession>A0AAQ3XGZ2</accession>
<dbReference type="EMBL" id="CP144754">
    <property type="protein sequence ID" value="WVZ99366.1"/>
    <property type="molecule type" value="Genomic_DNA"/>
</dbReference>
<evidence type="ECO:0000256" key="1">
    <source>
        <dbReference type="SAM" id="MobiDB-lite"/>
    </source>
</evidence>
<reference evidence="2 3" key="1">
    <citation type="submission" date="2024-02" db="EMBL/GenBank/DDBJ databases">
        <title>High-quality chromosome-scale genome assembly of Pensacola bahiagrass (Paspalum notatum Flugge var. saurae).</title>
        <authorList>
            <person name="Vega J.M."/>
            <person name="Podio M."/>
            <person name="Orjuela J."/>
            <person name="Siena L.A."/>
            <person name="Pessino S.C."/>
            <person name="Combes M.C."/>
            <person name="Mariac C."/>
            <person name="Albertini E."/>
            <person name="Pupilli F."/>
            <person name="Ortiz J.P.A."/>
            <person name="Leblanc O."/>
        </authorList>
    </citation>
    <scope>NUCLEOTIDE SEQUENCE [LARGE SCALE GENOMIC DNA]</scope>
    <source>
        <strain evidence="2">R1</strain>
        <tissue evidence="2">Leaf</tissue>
    </source>
</reference>
<dbReference type="Proteomes" id="UP001341281">
    <property type="component" value="Chromosome 10"/>
</dbReference>
<dbReference type="PANTHER" id="PTHR33377:SF115">
    <property type="entry name" value="OS05G0533301 PROTEIN"/>
    <property type="match status" value="1"/>
</dbReference>
<sequence>MDEAFKSYYVLDTVRFRRGEAKEEEEGEASHRASAPSTRSHPAKRLRRFPSSSSSSEPSVGELGQMVRRLEAMHDRRHEGVCSALPCTANNLTALACLWTTACLEFLLVGKNLGVLPIVGPTQIDKTTLVEHFCDDERVRSHFSMILFYSGNVLVKEESSSSPCCFRDKCAIKHQNSSDSEKGVDCN</sequence>
<feature type="region of interest" description="Disordered" evidence="1">
    <location>
        <begin position="20"/>
        <end position="62"/>
    </location>
</feature>